<feature type="chain" id="PRO_5003403035" description="Sdz-33 F-box domain-containing protein" evidence="1">
    <location>
        <begin position="19"/>
        <end position="347"/>
    </location>
</feature>
<evidence type="ECO:0000256" key="1">
    <source>
        <dbReference type="SAM" id="SignalP"/>
    </source>
</evidence>
<dbReference type="Proteomes" id="UP000008068">
    <property type="component" value="Unassembled WGS sequence"/>
</dbReference>
<evidence type="ECO:0000313" key="3">
    <source>
        <dbReference type="EMBL" id="EGT54311.1"/>
    </source>
</evidence>
<evidence type="ECO:0000313" key="4">
    <source>
        <dbReference type="Proteomes" id="UP000008068"/>
    </source>
</evidence>
<keyword evidence="4" id="KW-1185">Reference proteome</keyword>
<proteinExistence type="predicted"/>
<evidence type="ECO:0000259" key="2">
    <source>
        <dbReference type="Pfam" id="PF07735"/>
    </source>
</evidence>
<gene>
    <name evidence="3" type="ORF">CAEBREN_03663</name>
</gene>
<dbReference type="OrthoDB" id="5905027at2759"/>
<dbReference type="HOGENOM" id="CLU_052088_1_0_1"/>
<organism evidence="4">
    <name type="scientific">Caenorhabditis brenneri</name>
    <name type="common">Nematode worm</name>
    <dbReference type="NCBI Taxonomy" id="135651"/>
    <lineage>
        <taxon>Eukaryota</taxon>
        <taxon>Metazoa</taxon>
        <taxon>Ecdysozoa</taxon>
        <taxon>Nematoda</taxon>
        <taxon>Chromadorea</taxon>
        <taxon>Rhabditida</taxon>
        <taxon>Rhabditina</taxon>
        <taxon>Rhabditomorpha</taxon>
        <taxon>Rhabditoidea</taxon>
        <taxon>Rhabditidae</taxon>
        <taxon>Peloderinae</taxon>
        <taxon>Caenorhabditis</taxon>
    </lineage>
</organism>
<dbReference type="EMBL" id="GL379792">
    <property type="protein sequence ID" value="EGT54311.1"/>
    <property type="molecule type" value="Genomic_DNA"/>
</dbReference>
<protein>
    <recommendedName>
        <fullName evidence="2">Sdz-33 F-box domain-containing protein</fullName>
    </recommendedName>
</protein>
<keyword evidence="1" id="KW-0732">Signal</keyword>
<accession>G0MFA0</accession>
<feature type="domain" description="Sdz-33 F-box" evidence="2">
    <location>
        <begin position="201"/>
        <end position="254"/>
    </location>
</feature>
<reference evidence="4" key="1">
    <citation type="submission" date="2011-07" db="EMBL/GenBank/DDBJ databases">
        <authorList>
            <consortium name="Caenorhabditis brenneri Sequencing and Analysis Consortium"/>
            <person name="Wilson R.K."/>
        </authorList>
    </citation>
    <scope>NUCLEOTIDE SEQUENCE [LARGE SCALE GENOMIC DNA]</scope>
    <source>
        <strain evidence="4">PB2801</strain>
    </source>
</reference>
<dbReference type="InParanoid" id="G0MFA0"/>
<dbReference type="OMA" id="RAINCED"/>
<sequence>MKILKLPLLALESVLLNCELCDLVQFTFLSKRCFHIAMRMKTPLAVLDIDVSKRFVKCIVRFGKVKKFEWWHYCEENRLRRVSVASIGHRQIETLQFKGRIFSMKEANDEECAKEITNYLEALFHCSIRVVSLFPDDIIAPQRSMLTFYNECQKIYMEGKQKMTYDELWDILENWKPSEKIMINLKIDGENKKLLKWTSPKSLSIYGHSQWINIDMLLNLECINLFDCGLTENDIKVFINHWFHSAGTHFRRMELRWVFPAMNDLTFETLDLEIPLMPYSKERRNRNHICSPFRAINCEDGMDILRGDGLLATVKIFHLFFYFCVWHDRFPDMTGIHIMYPYEPPRV</sequence>
<dbReference type="eggNOG" id="ENOG502TJSE">
    <property type="taxonomic scope" value="Eukaryota"/>
</dbReference>
<dbReference type="PANTHER" id="PTHR21503">
    <property type="entry name" value="F-BOX-CONTAINING HYPOTHETICAL PROTEIN C.ELEGANS"/>
    <property type="match status" value="1"/>
</dbReference>
<dbReference type="PANTHER" id="PTHR21503:SF8">
    <property type="entry name" value="F-BOX ASSOCIATED DOMAIN-CONTAINING PROTEIN-RELATED"/>
    <property type="match status" value="1"/>
</dbReference>
<dbReference type="AlphaFoldDB" id="G0MFA0"/>
<dbReference type="InterPro" id="IPR012885">
    <property type="entry name" value="F-box_Sdz-33"/>
</dbReference>
<dbReference type="Pfam" id="PF07735">
    <property type="entry name" value="FBA_2"/>
    <property type="match status" value="1"/>
</dbReference>
<feature type="signal peptide" evidence="1">
    <location>
        <begin position="1"/>
        <end position="18"/>
    </location>
</feature>
<name>G0MFA0_CAEBE</name>